<evidence type="ECO:0000313" key="2">
    <source>
        <dbReference type="Proteomes" id="UP001146120"/>
    </source>
</evidence>
<comment type="caution">
    <text evidence="1">The sequence shown here is derived from an EMBL/GenBank/DDBJ whole genome shotgun (WGS) entry which is preliminary data.</text>
</comment>
<accession>A0AAV2ZH22</accession>
<keyword evidence="2" id="KW-1185">Reference proteome</keyword>
<protein>
    <submittedName>
        <fullName evidence="1">Uncharacterized protein</fullName>
    </submittedName>
</protein>
<reference evidence="1" key="1">
    <citation type="submission" date="2022-11" db="EMBL/GenBank/DDBJ databases">
        <authorList>
            <person name="Morgan W.R."/>
            <person name="Tartar A."/>
        </authorList>
    </citation>
    <scope>NUCLEOTIDE SEQUENCE</scope>
    <source>
        <strain evidence="1">ARSEF 373</strain>
    </source>
</reference>
<organism evidence="1 2">
    <name type="scientific">Lagenidium giganteum</name>
    <dbReference type="NCBI Taxonomy" id="4803"/>
    <lineage>
        <taxon>Eukaryota</taxon>
        <taxon>Sar</taxon>
        <taxon>Stramenopiles</taxon>
        <taxon>Oomycota</taxon>
        <taxon>Peronosporomycetes</taxon>
        <taxon>Pythiales</taxon>
        <taxon>Pythiaceae</taxon>
    </lineage>
</organism>
<sequence>MISTTTFNANGVEIIEQKREQIQRYNANDNRRCIYHEYTTGGWIRVTISPEERKQQPKLALPTQGPFKIIAVHDNGTFKIQKNRYTERINIRCIRPSSHGKA</sequence>
<gene>
    <name evidence="1" type="ORF">N0F65_005026</name>
</gene>
<evidence type="ECO:0000313" key="1">
    <source>
        <dbReference type="EMBL" id="DBA05176.1"/>
    </source>
</evidence>
<reference evidence="1" key="2">
    <citation type="journal article" date="2023" name="Microbiol Resour">
        <title>Decontamination and Annotation of the Draft Genome Sequence of the Oomycete Lagenidium giganteum ARSEF 373.</title>
        <authorList>
            <person name="Morgan W.R."/>
            <person name="Tartar A."/>
        </authorList>
    </citation>
    <scope>NUCLEOTIDE SEQUENCE</scope>
    <source>
        <strain evidence="1">ARSEF 373</strain>
    </source>
</reference>
<name>A0AAV2ZH22_9STRA</name>
<dbReference type="EMBL" id="DAKRPA010000002">
    <property type="protein sequence ID" value="DBA05176.1"/>
    <property type="molecule type" value="Genomic_DNA"/>
</dbReference>
<dbReference type="AlphaFoldDB" id="A0AAV2ZH22"/>
<dbReference type="Proteomes" id="UP001146120">
    <property type="component" value="Unassembled WGS sequence"/>
</dbReference>
<proteinExistence type="predicted"/>